<evidence type="ECO:0000259" key="2">
    <source>
        <dbReference type="PROSITE" id="PS50911"/>
    </source>
</evidence>
<keyword evidence="4" id="KW-1185">Reference proteome</keyword>
<evidence type="ECO:0000313" key="3">
    <source>
        <dbReference type="EMBL" id="AKM06411.1"/>
    </source>
</evidence>
<proteinExistence type="predicted"/>
<evidence type="ECO:0000256" key="1">
    <source>
        <dbReference type="SAM" id="MobiDB-lite"/>
    </source>
</evidence>
<gene>
    <name evidence="3" type="ORF">AM2010_323</name>
</gene>
<dbReference type="SUPFAM" id="SSF54001">
    <property type="entry name" value="Cysteine proteinases"/>
    <property type="match status" value="1"/>
</dbReference>
<dbReference type="AlphaFoldDB" id="A0A0G3X702"/>
<feature type="region of interest" description="Disordered" evidence="1">
    <location>
        <begin position="196"/>
        <end position="271"/>
    </location>
</feature>
<reference evidence="3 4" key="1">
    <citation type="submission" date="2015-06" db="EMBL/GenBank/DDBJ databases">
        <authorList>
            <person name="Kim K.M."/>
        </authorList>
    </citation>
    <scope>NUCLEOTIDE SEQUENCE [LARGE SCALE GENOMIC DNA]</scope>
    <source>
        <strain evidence="3 4">KCTC 22370</strain>
    </source>
</reference>
<dbReference type="STRING" id="543877.AM2010_323"/>
<dbReference type="PROSITE" id="PS50911">
    <property type="entry name" value="CHAP"/>
    <property type="match status" value="1"/>
</dbReference>
<feature type="compositionally biased region" description="Polar residues" evidence="1">
    <location>
        <begin position="240"/>
        <end position="251"/>
    </location>
</feature>
<protein>
    <submittedName>
        <fullName evidence="3">CHAP protein</fullName>
    </submittedName>
</protein>
<organism evidence="3 4">
    <name type="scientific">Pelagerythrobacter marensis</name>
    <dbReference type="NCBI Taxonomy" id="543877"/>
    <lineage>
        <taxon>Bacteria</taxon>
        <taxon>Pseudomonadati</taxon>
        <taxon>Pseudomonadota</taxon>
        <taxon>Alphaproteobacteria</taxon>
        <taxon>Sphingomonadales</taxon>
        <taxon>Erythrobacteraceae</taxon>
        <taxon>Pelagerythrobacter</taxon>
    </lineage>
</organism>
<dbReference type="InterPro" id="IPR038765">
    <property type="entry name" value="Papain-like_cys_pep_sf"/>
</dbReference>
<dbReference type="KEGG" id="amx:AM2010_323"/>
<sequence length="285" mass="31069">MSVNHIAQHHFKDEPASPCRMRTVFLICAATGLCALSAPVYADASASFEPRIGAGDGKELPPYLQCVPYARQLSGVQIYGDAHTWWGQAEGRYARGNEPRIGAVMAFEPHGSMRLGHVATVSRVIDRRTVLLDHANWSPINGRRGQIERNVKAIDVSPNNDWSQVRVWYDPIEGLGTTPWPVHGFIYSEKPNLPAQRLARAPARQPESGSPVAESHQPPAGPPSRAFLTAFADMTPAPMTRQSASAPTSGRVQALPQRKAMPKRKEVSAVAQADPIARAVARYSN</sequence>
<dbReference type="EMBL" id="CP011805">
    <property type="protein sequence ID" value="AKM06411.1"/>
    <property type="molecule type" value="Genomic_DNA"/>
</dbReference>
<dbReference type="InterPro" id="IPR007921">
    <property type="entry name" value="CHAP_dom"/>
</dbReference>
<feature type="compositionally biased region" description="Low complexity" evidence="1">
    <location>
        <begin position="196"/>
        <end position="206"/>
    </location>
</feature>
<name>A0A0G3X702_9SPHN</name>
<dbReference type="Gene3D" id="3.90.1720.10">
    <property type="entry name" value="endopeptidase domain like (from Nostoc punctiforme)"/>
    <property type="match status" value="1"/>
</dbReference>
<dbReference type="PATRIC" id="fig|543877.4.peg.325"/>
<feature type="domain" description="Peptidase C51" evidence="2">
    <location>
        <begin position="41"/>
        <end position="164"/>
    </location>
</feature>
<evidence type="ECO:0000313" key="4">
    <source>
        <dbReference type="Proteomes" id="UP000037643"/>
    </source>
</evidence>
<accession>A0A0G3X702</accession>
<dbReference type="Pfam" id="PF05257">
    <property type="entry name" value="CHAP"/>
    <property type="match status" value="1"/>
</dbReference>
<dbReference type="Proteomes" id="UP000037643">
    <property type="component" value="Chromosome"/>
</dbReference>